<sequence length="523" mass="58704">LPLSWVYPAHCARDGHFLNFLLFVQLHHFTSQQVGSLLFHFSPALQDHLHMAFGELQLFTGGSSVGPPTPQDLFRVLLRSQEEAQPSRYLLQEALKHRCPSLAVFAACQQVTSAELVSCLCVWLLTVIDDITAQKVAASLSASPQPQPWTLHHLSIIWRTFLGRGLLGPQTLLRGFQLFMRVNTTTVLQPYRCLIMRLCMCVFKCLCVFTYESRTAVREHTTPHHTNYGHRVSFIFVSVGPDFRKLSQLSELLQGSGVCVSPKLLQCNSSSVQQEEFQAIVDALQAGGYYAKARSVATLAQLPVEKHNMVALCFSMRREIGENHEMAARTQLKIIQSQAWVLSPELKSSLLKVLSLLKDAAESFSKDACVHQASRCVRLAKLVTLQLHFLNQGSALRLVNLQAADMMDAAMALPRCYQVEAYGYSPDWAELVYQKAVLNGDFTYLDELKKLRPLTSGLFEDIFKKLDSAPSGVTANIRRLLTYCDDIYLRYRLAYRRQLDDVTKMLLQDAAASSYLSDAIGAH</sequence>
<evidence type="ECO:0000313" key="3">
    <source>
        <dbReference type="Proteomes" id="UP000264820"/>
    </source>
</evidence>
<reference evidence="2" key="2">
    <citation type="submission" date="2025-09" db="UniProtKB">
        <authorList>
            <consortium name="Ensembl"/>
        </authorList>
    </citation>
    <scope>IDENTIFICATION</scope>
</reference>
<dbReference type="GO" id="GO:0048489">
    <property type="term" value="P:synaptic vesicle transport"/>
    <property type="evidence" value="ECO:0007669"/>
    <property type="project" value="TreeGrafter"/>
</dbReference>
<keyword evidence="3" id="KW-1185">Reference proteome</keyword>
<dbReference type="GO" id="GO:0007268">
    <property type="term" value="P:chemical synaptic transmission"/>
    <property type="evidence" value="ECO:0007669"/>
    <property type="project" value="TreeGrafter"/>
</dbReference>
<name>A0A3Q3DIH4_HIPCM</name>
<dbReference type="GO" id="GO:0005737">
    <property type="term" value="C:cytoplasm"/>
    <property type="evidence" value="ECO:0007669"/>
    <property type="project" value="TreeGrafter"/>
</dbReference>
<dbReference type="PANTHER" id="PTHR13650:SF0">
    <property type="entry name" value="SPATACSIN"/>
    <property type="match status" value="1"/>
</dbReference>
<accession>A0A3Q3DIH4</accession>
<dbReference type="Ensembl" id="ENSHCOT00000020322.1">
    <property type="protein sequence ID" value="ENSHCOP00000013090.1"/>
    <property type="gene ID" value="ENSHCOG00000016206.1"/>
</dbReference>
<evidence type="ECO:0000313" key="2">
    <source>
        <dbReference type="Ensembl" id="ENSHCOP00000013090.1"/>
    </source>
</evidence>
<dbReference type="STRING" id="109280.ENSHCOP00000013090"/>
<dbReference type="InterPro" id="IPR028103">
    <property type="entry name" value="Spatacsin"/>
</dbReference>
<dbReference type="InterPro" id="IPR028107">
    <property type="entry name" value="Spatacsin_C_dom"/>
</dbReference>
<dbReference type="Proteomes" id="UP000264820">
    <property type="component" value="Unplaced"/>
</dbReference>
<protein>
    <recommendedName>
        <fullName evidence="1">Spatacsin C-terminal domain-containing protein</fullName>
    </recommendedName>
</protein>
<dbReference type="GO" id="GO:0007409">
    <property type="term" value="P:axonogenesis"/>
    <property type="evidence" value="ECO:0007669"/>
    <property type="project" value="TreeGrafter"/>
</dbReference>
<dbReference type="GO" id="GO:0045202">
    <property type="term" value="C:synapse"/>
    <property type="evidence" value="ECO:0007669"/>
    <property type="project" value="TreeGrafter"/>
</dbReference>
<dbReference type="GO" id="GO:0008088">
    <property type="term" value="P:axo-dendritic transport"/>
    <property type="evidence" value="ECO:0007669"/>
    <property type="project" value="TreeGrafter"/>
</dbReference>
<dbReference type="GeneTree" id="ENSGT00390000016791"/>
<feature type="domain" description="Spatacsin C-terminal" evidence="1">
    <location>
        <begin position="305"/>
        <end position="466"/>
    </location>
</feature>
<dbReference type="GO" id="GO:0030425">
    <property type="term" value="C:dendrite"/>
    <property type="evidence" value="ECO:0007669"/>
    <property type="project" value="TreeGrafter"/>
</dbReference>
<dbReference type="Pfam" id="PF14649">
    <property type="entry name" value="Spatacsin_C"/>
    <property type="match status" value="1"/>
</dbReference>
<reference evidence="2" key="1">
    <citation type="submission" date="2025-08" db="UniProtKB">
        <authorList>
            <consortium name="Ensembl"/>
        </authorList>
    </citation>
    <scope>IDENTIFICATION</scope>
</reference>
<proteinExistence type="predicted"/>
<evidence type="ECO:0000259" key="1">
    <source>
        <dbReference type="Pfam" id="PF14649"/>
    </source>
</evidence>
<dbReference type="AlphaFoldDB" id="A0A3Q3DIH4"/>
<dbReference type="PANTHER" id="PTHR13650">
    <property type="entry name" value="SPATACSIN"/>
    <property type="match status" value="1"/>
</dbReference>
<organism evidence="2 3">
    <name type="scientific">Hippocampus comes</name>
    <name type="common">Tiger tail seahorse</name>
    <dbReference type="NCBI Taxonomy" id="109280"/>
    <lineage>
        <taxon>Eukaryota</taxon>
        <taxon>Metazoa</taxon>
        <taxon>Chordata</taxon>
        <taxon>Craniata</taxon>
        <taxon>Vertebrata</taxon>
        <taxon>Euteleostomi</taxon>
        <taxon>Actinopterygii</taxon>
        <taxon>Neopterygii</taxon>
        <taxon>Teleostei</taxon>
        <taxon>Neoteleostei</taxon>
        <taxon>Acanthomorphata</taxon>
        <taxon>Syngnathiaria</taxon>
        <taxon>Syngnathiformes</taxon>
        <taxon>Syngnathoidei</taxon>
        <taxon>Syngnathidae</taxon>
        <taxon>Hippocampus</taxon>
    </lineage>
</organism>
<dbReference type="GO" id="GO:0030424">
    <property type="term" value="C:axon"/>
    <property type="evidence" value="ECO:0007669"/>
    <property type="project" value="TreeGrafter"/>
</dbReference>